<keyword evidence="18" id="KW-1185">Reference proteome</keyword>
<dbReference type="Gene3D" id="3.90.190.20">
    <property type="entry name" value="Mur ligase, C-terminal domain"/>
    <property type="match status" value="1"/>
</dbReference>
<comment type="catalytic activity">
    <reaction evidence="10 11">
        <text>D-alanyl-D-alanine + UDP-N-acetyl-alpha-D-muramoyl-L-alanyl-gamma-D-glutamyl-meso-2,6-diaminopimelate + ATP = UDP-N-acetyl-alpha-D-muramoyl-L-alanyl-gamma-D-glutamyl-meso-2,6-diaminopimeloyl-D-alanyl-D-alanine + ADP + phosphate + H(+)</text>
        <dbReference type="Rhea" id="RHEA:28374"/>
        <dbReference type="ChEBI" id="CHEBI:15378"/>
        <dbReference type="ChEBI" id="CHEBI:30616"/>
        <dbReference type="ChEBI" id="CHEBI:43474"/>
        <dbReference type="ChEBI" id="CHEBI:57822"/>
        <dbReference type="ChEBI" id="CHEBI:61386"/>
        <dbReference type="ChEBI" id="CHEBI:83905"/>
        <dbReference type="ChEBI" id="CHEBI:456216"/>
        <dbReference type="EC" id="6.3.2.10"/>
    </reaction>
</comment>
<comment type="similarity">
    <text evidence="10">Belongs to the MurCDEF family. MurF subfamily.</text>
</comment>
<dbReference type="InterPro" id="IPR013221">
    <property type="entry name" value="Mur_ligase_cen"/>
</dbReference>
<feature type="domain" description="Mur ligase central" evidence="14">
    <location>
        <begin position="112"/>
        <end position="305"/>
    </location>
</feature>
<reference evidence="15 17" key="2">
    <citation type="submission" date="2018-06" db="EMBL/GenBank/DDBJ databases">
        <title>Genomic Encyclopedia of Type Strains, Phase III (KMG-III): the genomes of soil and plant-associated and newly described type strains.</title>
        <authorList>
            <person name="Whitman W."/>
        </authorList>
    </citation>
    <scope>NUCLEOTIDE SEQUENCE [LARGE SCALE GENOMIC DNA]</scope>
    <source>
        <strain evidence="15 17">CGMCC 1.15366</strain>
    </source>
</reference>
<evidence type="ECO:0000313" key="18">
    <source>
        <dbReference type="Proteomes" id="UP000287865"/>
    </source>
</evidence>
<dbReference type="Pfam" id="PF01225">
    <property type="entry name" value="Mur_ligase"/>
    <property type="match status" value="1"/>
</dbReference>
<dbReference type="Gene3D" id="3.40.1190.10">
    <property type="entry name" value="Mur-like, catalytic domain"/>
    <property type="match status" value="1"/>
</dbReference>
<comment type="caution">
    <text evidence="15">The sequence shown here is derived from an EMBL/GenBank/DDBJ whole genome shotgun (WGS) entry which is preliminary data.</text>
</comment>
<dbReference type="Pfam" id="PF08245">
    <property type="entry name" value="Mur_ligase_M"/>
    <property type="match status" value="1"/>
</dbReference>
<feature type="domain" description="Mur ligase C-terminal" evidence="13">
    <location>
        <begin position="328"/>
        <end position="450"/>
    </location>
</feature>
<accession>A0A327WRR4</accession>
<dbReference type="AlphaFoldDB" id="A0A327WRR4"/>
<dbReference type="GO" id="GO:0005737">
    <property type="term" value="C:cytoplasm"/>
    <property type="evidence" value="ECO:0007669"/>
    <property type="project" value="UniProtKB-SubCell"/>
</dbReference>
<proteinExistence type="inferred from homology"/>
<protein>
    <recommendedName>
        <fullName evidence="10 11">UDP-N-acetylmuramoyl-tripeptide--D-alanyl-D-alanine ligase</fullName>
        <ecNumber evidence="10 11">6.3.2.10</ecNumber>
    </recommendedName>
    <alternativeName>
        <fullName evidence="10">D-alanyl-D-alanine-adding enzyme</fullName>
    </alternativeName>
</protein>
<keyword evidence="6 10" id="KW-0133">Cell shape</keyword>
<dbReference type="GO" id="GO:0005524">
    <property type="term" value="F:ATP binding"/>
    <property type="evidence" value="ECO:0007669"/>
    <property type="project" value="UniProtKB-UniRule"/>
</dbReference>
<evidence type="ECO:0000313" key="17">
    <source>
        <dbReference type="Proteomes" id="UP000249203"/>
    </source>
</evidence>
<evidence type="ECO:0000256" key="8">
    <source>
        <dbReference type="ARBA" id="ARBA00023306"/>
    </source>
</evidence>
<keyword evidence="8 10" id="KW-0131">Cell cycle</keyword>
<evidence type="ECO:0000259" key="12">
    <source>
        <dbReference type="Pfam" id="PF01225"/>
    </source>
</evidence>
<keyword evidence="1 10" id="KW-0963">Cytoplasm</keyword>
<evidence type="ECO:0000256" key="1">
    <source>
        <dbReference type="ARBA" id="ARBA00022490"/>
    </source>
</evidence>
<dbReference type="Pfam" id="PF02875">
    <property type="entry name" value="Mur_ligase_C"/>
    <property type="match status" value="1"/>
</dbReference>
<evidence type="ECO:0000313" key="16">
    <source>
        <dbReference type="EMBL" id="RUO27571.1"/>
    </source>
</evidence>
<dbReference type="GO" id="GO:0071555">
    <property type="term" value="P:cell wall organization"/>
    <property type="evidence" value="ECO:0007669"/>
    <property type="project" value="UniProtKB-KW"/>
</dbReference>
<keyword evidence="3 10" id="KW-0132">Cell division</keyword>
<dbReference type="OrthoDB" id="9801978at2"/>
<dbReference type="Proteomes" id="UP000287865">
    <property type="component" value="Unassembled WGS sequence"/>
</dbReference>
<organism evidence="15 17">
    <name type="scientific">Aliidiomarina maris</name>
    <dbReference type="NCBI Taxonomy" id="531312"/>
    <lineage>
        <taxon>Bacteria</taxon>
        <taxon>Pseudomonadati</taxon>
        <taxon>Pseudomonadota</taxon>
        <taxon>Gammaproteobacteria</taxon>
        <taxon>Alteromonadales</taxon>
        <taxon>Idiomarinaceae</taxon>
        <taxon>Aliidiomarina</taxon>
    </lineage>
</organism>
<evidence type="ECO:0000313" key="15">
    <source>
        <dbReference type="EMBL" id="RAJ93917.1"/>
    </source>
</evidence>
<evidence type="ECO:0000259" key="13">
    <source>
        <dbReference type="Pfam" id="PF02875"/>
    </source>
</evidence>
<sequence length="475" mass="50592">MIAVDLAWVAEAVTGELQLNGSETTSDAVINRVTIDSRDVQAGDLFIAIQGPRFDGHDYAAQAIQDGAVAVISMHALKLDAPVIVVKDTRYALGQLAAAVKQRCEVKTIAMTGSSGKTTVKEMCAAILRQHGKVLATQGNFNNDIGVPLTLLNLTPEHDYAVIELGANHRGEIAYTTGLTKPDVALINNVSPAHVEGFGDIWGVAHAKSEIAKGLPANGVIWTNGNSRFHSFWLQEYAQRQHKVFAVANPELPKQVQADIWAQDIQLDAQGCAAFTLCLGDKRQPVKVPIPGEHNVANAVAAAALCSELGVNIESIASGIASIQPVPGRMNVHTVRPNLRIIDDTYNANVASAKAAIDALASFNGYRVMVLGDMGELGAHAREYHEEVGAHGIQAGIDNLFTLGVLSQSASETFNGHGGQHFDHQDALVAALVETMTQQQELTILVKGSRSARMERVVEALITRASQTNQGSTAC</sequence>
<evidence type="ECO:0000256" key="7">
    <source>
        <dbReference type="ARBA" id="ARBA00022984"/>
    </source>
</evidence>
<dbReference type="SUPFAM" id="SSF53623">
    <property type="entry name" value="MurD-like peptide ligases, catalytic domain"/>
    <property type="match status" value="1"/>
</dbReference>
<dbReference type="InterPro" id="IPR005863">
    <property type="entry name" value="UDP-N-AcMur_synth"/>
</dbReference>
<dbReference type="EMBL" id="PIPK01000002">
    <property type="protein sequence ID" value="RUO27571.1"/>
    <property type="molecule type" value="Genomic_DNA"/>
</dbReference>
<dbReference type="EMBL" id="QLMD01000015">
    <property type="protein sequence ID" value="RAJ93917.1"/>
    <property type="molecule type" value="Genomic_DNA"/>
</dbReference>
<dbReference type="PANTHER" id="PTHR43024:SF1">
    <property type="entry name" value="UDP-N-ACETYLMURAMOYL-TRIPEPTIDE--D-ALANYL-D-ALANINE LIGASE"/>
    <property type="match status" value="1"/>
</dbReference>
<comment type="pathway">
    <text evidence="10 11">Cell wall biogenesis; peptidoglycan biosynthesis.</text>
</comment>
<keyword evidence="5 10" id="KW-0067">ATP-binding</keyword>
<dbReference type="EC" id="6.3.2.10" evidence="10 11"/>
<evidence type="ECO:0000256" key="4">
    <source>
        <dbReference type="ARBA" id="ARBA00022741"/>
    </source>
</evidence>
<dbReference type="GO" id="GO:0008360">
    <property type="term" value="P:regulation of cell shape"/>
    <property type="evidence" value="ECO:0007669"/>
    <property type="project" value="UniProtKB-KW"/>
</dbReference>
<keyword evidence="9 10" id="KW-0961">Cell wall biogenesis/degradation</keyword>
<evidence type="ECO:0000256" key="9">
    <source>
        <dbReference type="ARBA" id="ARBA00023316"/>
    </source>
</evidence>
<keyword evidence="7 10" id="KW-0573">Peptidoglycan synthesis</keyword>
<feature type="binding site" evidence="10">
    <location>
        <begin position="113"/>
        <end position="119"/>
    </location>
    <ligand>
        <name>ATP</name>
        <dbReference type="ChEBI" id="CHEBI:30616"/>
    </ligand>
</feature>
<dbReference type="InterPro" id="IPR051046">
    <property type="entry name" value="MurCDEF_CellWall_CoF430Synth"/>
</dbReference>
<dbReference type="Proteomes" id="UP000249203">
    <property type="component" value="Unassembled WGS sequence"/>
</dbReference>
<evidence type="ECO:0000256" key="10">
    <source>
        <dbReference type="HAMAP-Rule" id="MF_02019"/>
    </source>
</evidence>
<dbReference type="InterPro" id="IPR035911">
    <property type="entry name" value="MurE/MurF_N"/>
</dbReference>
<gene>
    <name evidence="10 16" type="primary">murF</name>
    <name evidence="15" type="ORF">B0I24_11520</name>
    <name evidence="16" type="ORF">CWE07_02800</name>
</gene>
<dbReference type="GO" id="GO:0051301">
    <property type="term" value="P:cell division"/>
    <property type="evidence" value="ECO:0007669"/>
    <property type="project" value="UniProtKB-KW"/>
</dbReference>
<name>A0A327WRR4_9GAMM</name>
<dbReference type="InterPro" id="IPR004101">
    <property type="entry name" value="Mur_ligase_C"/>
</dbReference>
<dbReference type="PANTHER" id="PTHR43024">
    <property type="entry name" value="UDP-N-ACETYLMURAMOYL-TRIPEPTIDE--D-ALANYL-D-ALANINE LIGASE"/>
    <property type="match status" value="1"/>
</dbReference>
<dbReference type="GO" id="GO:0009252">
    <property type="term" value="P:peptidoglycan biosynthetic process"/>
    <property type="evidence" value="ECO:0007669"/>
    <property type="project" value="UniProtKB-UniRule"/>
</dbReference>
<evidence type="ECO:0000256" key="6">
    <source>
        <dbReference type="ARBA" id="ARBA00022960"/>
    </source>
</evidence>
<evidence type="ECO:0000256" key="5">
    <source>
        <dbReference type="ARBA" id="ARBA00022840"/>
    </source>
</evidence>
<evidence type="ECO:0000256" key="3">
    <source>
        <dbReference type="ARBA" id="ARBA00022618"/>
    </source>
</evidence>
<reference evidence="16 18" key="1">
    <citation type="journal article" date="2018" name="Front. Microbiol.">
        <title>Genome-Based Analysis Reveals the Taxonomy and Diversity of the Family Idiomarinaceae.</title>
        <authorList>
            <person name="Liu Y."/>
            <person name="Lai Q."/>
            <person name="Shao Z."/>
        </authorList>
    </citation>
    <scope>NUCLEOTIDE SEQUENCE [LARGE SCALE GENOMIC DNA]</scope>
    <source>
        <strain evidence="16 18">CF12-14</strain>
    </source>
</reference>
<dbReference type="SUPFAM" id="SSF63418">
    <property type="entry name" value="MurE/MurF N-terminal domain"/>
    <property type="match status" value="1"/>
</dbReference>
<dbReference type="UniPathway" id="UPA00219"/>
<evidence type="ECO:0000256" key="11">
    <source>
        <dbReference type="RuleBase" id="RU004136"/>
    </source>
</evidence>
<dbReference type="Gene3D" id="3.40.1390.10">
    <property type="entry name" value="MurE/MurF, N-terminal domain"/>
    <property type="match status" value="1"/>
</dbReference>
<dbReference type="HAMAP" id="MF_02019">
    <property type="entry name" value="MurF"/>
    <property type="match status" value="1"/>
</dbReference>
<dbReference type="InterPro" id="IPR036615">
    <property type="entry name" value="Mur_ligase_C_dom_sf"/>
</dbReference>
<dbReference type="InterPro" id="IPR036565">
    <property type="entry name" value="Mur-like_cat_sf"/>
</dbReference>
<dbReference type="RefSeq" id="WP_111570241.1">
    <property type="nucleotide sequence ID" value="NZ_PIPK01000002.1"/>
</dbReference>
<dbReference type="SUPFAM" id="SSF53244">
    <property type="entry name" value="MurD-like peptide ligases, peptide-binding domain"/>
    <property type="match status" value="1"/>
</dbReference>
<dbReference type="NCBIfam" id="TIGR01143">
    <property type="entry name" value="murF"/>
    <property type="match status" value="1"/>
</dbReference>
<keyword evidence="2 10" id="KW-0436">Ligase</keyword>
<comment type="subcellular location">
    <subcellularLocation>
        <location evidence="10 11">Cytoplasm</location>
    </subcellularLocation>
</comment>
<keyword evidence="4 10" id="KW-0547">Nucleotide-binding</keyword>
<feature type="domain" description="Mur ligase N-terminal catalytic" evidence="12">
    <location>
        <begin position="30"/>
        <end position="99"/>
    </location>
</feature>
<dbReference type="InterPro" id="IPR000713">
    <property type="entry name" value="Mur_ligase_N"/>
</dbReference>
<evidence type="ECO:0000256" key="2">
    <source>
        <dbReference type="ARBA" id="ARBA00022598"/>
    </source>
</evidence>
<dbReference type="GO" id="GO:0047480">
    <property type="term" value="F:UDP-N-acetylmuramoyl-tripeptide-D-alanyl-D-alanine ligase activity"/>
    <property type="evidence" value="ECO:0007669"/>
    <property type="project" value="UniProtKB-UniRule"/>
</dbReference>
<evidence type="ECO:0000259" key="14">
    <source>
        <dbReference type="Pfam" id="PF08245"/>
    </source>
</evidence>
<comment type="function">
    <text evidence="10 11">Involved in cell wall formation. Catalyzes the final step in the synthesis of UDP-N-acetylmuramoyl-pentapeptide, the precursor of murein.</text>
</comment>